<evidence type="ECO:0000256" key="1">
    <source>
        <dbReference type="SAM" id="SignalP"/>
    </source>
</evidence>
<reference evidence="3" key="1">
    <citation type="journal article" date="2014" name="Int. J. Syst. Evol. Microbiol.">
        <title>Complete genome sequence of Corynebacterium casei LMG S-19264T (=DSM 44701T), isolated from a smear-ripened cheese.</title>
        <authorList>
            <consortium name="US DOE Joint Genome Institute (JGI-PGF)"/>
            <person name="Walter F."/>
            <person name="Albersmeier A."/>
            <person name="Kalinowski J."/>
            <person name="Ruckert C."/>
        </authorList>
    </citation>
    <scope>NUCLEOTIDE SEQUENCE</scope>
    <source>
        <strain evidence="3">CGMCC 1.15763</strain>
    </source>
</reference>
<dbReference type="AlphaFoldDB" id="A0A917HWV9"/>
<dbReference type="Gene3D" id="3.10.450.50">
    <property type="match status" value="1"/>
</dbReference>
<dbReference type="Proteomes" id="UP000633278">
    <property type="component" value="Unassembled WGS sequence"/>
</dbReference>
<dbReference type="InterPro" id="IPR037401">
    <property type="entry name" value="SnoaL-like"/>
</dbReference>
<reference evidence="3" key="2">
    <citation type="submission" date="2020-09" db="EMBL/GenBank/DDBJ databases">
        <authorList>
            <person name="Sun Q."/>
            <person name="Zhou Y."/>
        </authorList>
    </citation>
    <scope>NUCLEOTIDE SEQUENCE</scope>
    <source>
        <strain evidence="3">CGMCC 1.15763</strain>
    </source>
</reference>
<proteinExistence type="predicted"/>
<gene>
    <name evidence="3" type="ORF">GCM10011416_10060</name>
</gene>
<comment type="caution">
    <text evidence="3">The sequence shown here is derived from an EMBL/GenBank/DDBJ whole genome shotgun (WGS) entry which is preliminary data.</text>
</comment>
<dbReference type="InterPro" id="IPR032710">
    <property type="entry name" value="NTF2-like_dom_sf"/>
</dbReference>
<dbReference type="EMBL" id="BMJW01000001">
    <property type="protein sequence ID" value="GGG94651.1"/>
    <property type="molecule type" value="Genomic_DNA"/>
</dbReference>
<feature type="signal peptide" evidence="1">
    <location>
        <begin position="1"/>
        <end position="18"/>
    </location>
</feature>
<feature type="chain" id="PRO_5037089435" description="SnoaL-like domain-containing protein" evidence="1">
    <location>
        <begin position="19"/>
        <end position="165"/>
    </location>
</feature>
<evidence type="ECO:0000259" key="2">
    <source>
        <dbReference type="Pfam" id="PF13474"/>
    </source>
</evidence>
<feature type="domain" description="SnoaL-like" evidence="2">
    <location>
        <begin position="35"/>
        <end position="148"/>
    </location>
</feature>
<dbReference type="PROSITE" id="PS51257">
    <property type="entry name" value="PROKAR_LIPOPROTEIN"/>
    <property type="match status" value="1"/>
</dbReference>
<keyword evidence="1" id="KW-0732">Signal</keyword>
<dbReference type="SUPFAM" id="SSF54427">
    <property type="entry name" value="NTF2-like"/>
    <property type="match status" value="1"/>
</dbReference>
<protein>
    <recommendedName>
        <fullName evidence="2">SnoaL-like domain-containing protein</fullName>
    </recommendedName>
</protein>
<keyword evidence="4" id="KW-1185">Reference proteome</keyword>
<evidence type="ECO:0000313" key="3">
    <source>
        <dbReference type="EMBL" id="GGG94651.1"/>
    </source>
</evidence>
<sequence>MKKTLLFLICCLSLLACQQNKTVNSSQKELIKKNIKTVLDDWHLAAANANFEAYFESLDSSAVYIGTDVTEVWTKEQFSKFSKPYFDRGSAWAFKAVERNIYTNNDATVVWFDEILDTWMGFCRGSGVLEQVAGEWKIKQYVLSMTVPNDGTNEIIKVKKKKEKY</sequence>
<dbReference type="RefSeq" id="WP_188598176.1">
    <property type="nucleotide sequence ID" value="NZ_BMJW01000001.1"/>
</dbReference>
<accession>A0A917HWV9</accession>
<evidence type="ECO:0000313" key="4">
    <source>
        <dbReference type="Proteomes" id="UP000633278"/>
    </source>
</evidence>
<name>A0A917HWV9_9FLAO</name>
<dbReference type="Pfam" id="PF13474">
    <property type="entry name" value="SnoaL_3"/>
    <property type="match status" value="1"/>
</dbReference>
<organism evidence="3 4">
    <name type="scientific">Polaribacter pacificus</name>
    <dbReference type="NCBI Taxonomy" id="1775173"/>
    <lineage>
        <taxon>Bacteria</taxon>
        <taxon>Pseudomonadati</taxon>
        <taxon>Bacteroidota</taxon>
        <taxon>Flavobacteriia</taxon>
        <taxon>Flavobacteriales</taxon>
        <taxon>Flavobacteriaceae</taxon>
    </lineage>
</organism>